<keyword evidence="2 4" id="KW-0663">Pyridoxal phosphate</keyword>
<feature type="active site" description="Proton acceptor; specific for D-alanine" evidence="4">
    <location>
        <position position="35"/>
    </location>
</feature>
<dbReference type="GO" id="GO:0008784">
    <property type="term" value="F:alanine racemase activity"/>
    <property type="evidence" value="ECO:0007669"/>
    <property type="project" value="UniProtKB-UniRule"/>
</dbReference>
<dbReference type="GO" id="GO:0030170">
    <property type="term" value="F:pyridoxal phosphate binding"/>
    <property type="evidence" value="ECO:0007669"/>
    <property type="project" value="UniProtKB-UniRule"/>
</dbReference>
<comment type="caution">
    <text evidence="8">The sequence shown here is derived from an EMBL/GenBank/DDBJ whole genome shotgun (WGS) entry which is preliminary data.</text>
</comment>
<evidence type="ECO:0000256" key="2">
    <source>
        <dbReference type="ARBA" id="ARBA00022898"/>
    </source>
</evidence>
<dbReference type="CDD" id="cd00430">
    <property type="entry name" value="PLPDE_III_AR"/>
    <property type="match status" value="1"/>
</dbReference>
<dbReference type="InterPro" id="IPR001608">
    <property type="entry name" value="Ala_racemase_N"/>
</dbReference>
<evidence type="ECO:0000259" key="7">
    <source>
        <dbReference type="SMART" id="SM01005"/>
    </source>
</evidence>
<dbReference type="InterPro" id="IPR020622">
    <property type="entry name" value="Ala_racemase_pyridoxalP-BS"/>
</dbReference>
<dbReference type="Gene3D" id="2.40.37.10">
    <property type="entry name" value="Lyase, Ornithine Decarboxylase, Chain A, domain 1"/>
    <property type="match status" value="1"/>
</dbReference>
<dbReference type="EC" id="5.1.1.1" evidence="4"/>
<comment type="function">
    <text evidence="4">Catalyzes the interconversion of L-alanine and D-alanine. May also act on other amino acids.</text>
</comment>
<comment type="pathway">
    <text evidence="4">Amino-acid biosynthesis; D-alanine biosynthesis; D-alanine from L-alanine: step 1/1.</text>
</comment>
<dbReference type="RefSeq" id="WP_151148969.1">
    <property type="nucleotide sequence ID" value="NZ_WAIE01000001.1"/>
</dbReference>
<keyword evidence="3 4" id="KW-0413">Isomerase</keyword>
<dbReference type="SUPFAM" id="SSF51419">
    <property type="entry name" value="PLP-binding barrel"/>
    <property type="match status" value="1"/>
</dbReference>
<dbReference type="InterPro" id="IPR029066">
    <property type="entry name" value="PLP-binding_barrel"/>
</dbReference>
<accession>A0A6N6N4S1</accession>
<comment type="catalytic activity">
    <reaction evidence="4">
        <text>L-alanine = D-alanine</text>
        <dbReference type="Rhea" id="RHEA:20249"/>
        <dbReference type="ChEBI" id="CHEBI:57416"/>
        <dbReference type="ChEBI" id="CHEBI:57972"/>
        <dbReference type="EC" id="5.1.1.1"/>
    </reaction>
</comment>
<feature type="domain" description="Alanine racemase C-terminal" evidence="7">
    <location>
        <begin position="250"/>
        <end position="381"/>
    </location>
</feature>
<dbReference type="SUPFAM" id="SSF50621">
    <property type="entry name" value="Alanine racemase C-terminal domain-like"/>
    <property type="match status" value="1"/>
</dbReference>
<reference evidence="8 9" key="1">
    <citation type="journal article" date="2017" name="Int. J. Syst. Evol. Microbiol.">
        <title>Desulfovibrio senegalensis sp. nov., a mesophilic sulfate reducer isolated from marine sediment.</title>
        <authorList>
            <person name="Thioye A."/>
            <person name="Gam Z.B.A."/>
            <person name="Mbengue M."/>
            <person name="Cayol J.L."/>
            <person name="Joseph-Bartoli M."/>
            <person name="Toure-Kane C."/>
            <person name="Labat M."/>
        </authorList>
    </citation>
    <scope>NUCLEOTIDE SEQUENCE [LARGE SCALE GENOMIC DNA]</scope>
    <source>
        <strain evidence="8 9">DSM 101509</strain>
    </source>
</reference>
<evidence type="ECO:0000313" key="8">
    <source>
        <dbReference type="EMBL" id="KAB1442778.1"/>
    </source>
</evidence>
<dbReference type="UniPathway" id="UPA00042">
    <property type="reaction ID" value="UER00497"/>
</dbReference>
<feature type="binding site" evidence="4 6">
    <location>
        <position position="139"/>
    </location>
    <ligand>
        <name>substrate</name>
    </ligand>
</feature>
<dbReference type="InterPro" id="IPR009006">
    <property type="entry name" value="Ala_racemase/Decarboxylase_C"/>
</dbReference>
<evidence type="ECO:0000313" key="9">
    <source>
        <dbReference type="Proteomes" id="UP000438699"/>
    </source>
</evidence>
<evidence type="ECO:0000256" key="5">
    <source>
        <dbReference type="PIRSR" id="PIRSR600821-50"/>
    </source>
</evidence>
<dbReference type="NCBIfam" id="TIGR00492">
    <property type="entry name" value="alr"/>
    <property type="match status" value="1"/>
</dbReference>
<dbReference type="EMBL" id="WAIE01000001">
    <property type="protein sequence ID" value="KAB1442778.1"/>
    <property type="molecule type" value="Genomic_DNA"/>
</dbReference>
<organism evidence="8 9">
    <name type="scientific">Pseudodesulfovibrio senegalensis</name>
    <dbReference type="NCBI Taxonomy" id="1721087"/>
    <lineage>
        <taxon>Bacteria</taxon>
        <taxon>Pseudomonadati</taxon>
        <taxon>Thermodesulfobacteriota</taxon>
        <taxon>Desulfovibrionia</taxon>
        <taxon>Desulfovibrionales</taxon>
        <taxon>Desulfovibrionaceae</taxon>
    </lineage>
</organism>
<dbReference type="Pfam" id="PF00842">
    <property type="entry name" value="Ala_racemase_C"/>
    <property type="match status" value="1"/>
</dbReference>
<dbReference type="Pfam" id="PF01168">
    <property type="entry name" value="Ala_racemase_N"/>
    <property type="match status" value="1"/>
</dbReference>
<gene>
    <name evidence="8" type="primary">alr</name>
    <name evidence="8" type="ORF">F8A88_00430</name>
</gene>
<dbReference type="GO" id="GO:0030632">
    <property type="term" value="P:D-alanine biosynthetic process"/>
    <property type="evidence" value="ECO:0007669"/>
    <property type="project" value="UniProtKB-UniRule"/>
</dbReference>
<evidence type="ECO:0000256" key="6">
    <source>
        <dbReference type="PIRSR" id="PIRSR600821-52"/>
    </source>
</evidence>
<name>A0A6N6N4S1_9BACT</name>
<dbReference type="InterPro" id="IPR000821">
    <property type="entry name" value="Ala_racemase"/>
</dbReference>
<dbReference type="PANTHER" id="PTHR30511:SF0">
    <property type="entry name" value="ALANINE RACEMASE, CATABOLIC-RELATED"/>
    <property type="match status" value="1"/>
</dbReference>
<keyword evidence="9" id="KW-1185">Reference proteome</keyword>
<dbReference type="Proteomes" id="UP000438699">
    <property type="component" value="Unassembled WGS sequence"/>
</dbReference>
<protein>
    <recommendedName>
        <fullName evidence="4">Alanine racemase</fullName>
        <ecNumber evidence="4">5.1.1.1</ecNumber>
    </recommendedName>
</protein>
<dbReference type="PANTHER" id="PTHR30511">
    <property type="entry name" value="ALANINE RACEMASE"/>
    <property type="match status" value="1"/>
</dbReference>
<dbReference type="PROSITE" id="PS00395">
    <property type="entry name" value="ALANINE_RACEMASE"/>
    <property type="match status" value="1"/>
</dbReference>
<comment type="cofactor">
    <cofactor evidence="1 4 5">
        <name>pyridoxal 5'-phosphate</name>
        <dbReference type="ChEBI" id="CHEBI:597326"/>
    </cofactor>
</comment>
<dbReference type="PRINTS" id="PR00992">
    <property type="entry name" value="ALARACEMASE"/>
</dbReference>
<dbReference type="InterPro" id="IPR011079">
    <property type="entry name" value="Ala_racemase_C"/>
</dbReference>
<dbReference type="HAMAP" id="MF_01201">
    <property type="entry name" value="Ala_racemase"/>
    <property type="match status" value="1"/>
</dbReference>
<feature type="active site" description="Proton acceptor; specific for L-alanine" evidence="4">
    <location>
        <position position="271"/>
    </location>
</feature>
<feature type="binding site" evidence="4 6">
    <location>
        <position position="319"/>
    </location>
    <ligand>
        <name>substrate</name>
    </ligand>
</feature>
<sequence length="382" mass="41227">MIEYSKIEIQVDLAAVQHNYRELAKAGTRLIAVVKSDAYGHGLAQVFSALEATGADTFAVGYVHEAHQLRESGCRGRIISLLGPVDSDDMTRLAHGDIIPFIGHFDTLRALADRWPAPEDAGCPGTLDIALKFDTGMSRLGFQRDELPELLDFLRAHPQLRPVMASSHLAASDEPDRDALTAGQQALFFEIVDALRGAGFEVEANLSNSAAIMGHEACRYDTQRAGIALYGGNPFAGTARESLGRNLRPTMAATAPVLHVHTLEKGQGISYGHTYVSDRDRTVAVVGAGYADCYSRGLSNRGFMNAGGVRVPILGRVCMQMTCVDVSALAGQGVDLHVGDRVHLLGGDDPGRVDIHELASWWGTITYEALCVLGMNRRVFLK</sequence>
<dbReference type="AlphaFoldDB" id="A0A6N6N4S1"/>
<evidence type="ECO:0000256" key="3">
    <source>
        <dbReference type="ARBA" id="ARBA00023235"/>
    </source>
</evidence>
<proteinExistence type="inferred from homology"/>
<comment type="similarity">
    <text evidence="4">Belongs to the alanine racemase family.</text>
</comment>
<dbReference type="GO" id="GO:0005829">
    <property type="term" value="C:cytosol"/>
    <property type="evidence" value="ECO:0007669"/>
    <property type="project" value="TreeGrafter"/>
</dbReference>
<evidence type="ECO:0000256" key="1">
    <source>
        <dbReference type="ARBA" id="ARBA00001933"/>
    </source>
</evidence>
<dbReference type="Gene3D" id="3.20.20.10">
    <property type="entry name" value="Alanine racemase"/>
    <property type="match status" value="1"/>
</dbReference>
<dbReference type="SMART" id="SM01005">
    <property type="entry name" value="Ala_racemase_C"/>
    <property type="match status" value="1"/>
</dbReference>
<dbReference type="OrthoDB" id="9813814at2"/>
<evidence type="ECO:0000256" key="4">
    <source>
        <dbReference type="HAMAP-Rule" id="MF_01201"/>
    </source>
</evidence>
<feature type="modified residue" description="N6-(pyridoxal phosphate)lysine" evidence="4 5">
    <location>
        <position position="35"/>
    </location>
</feature>